<proteinExistence type="predicted"/>
<reference evidence="3" key="1">
    <citation type="journal article" date="2019" name="Int. J. Syst. Evol. Microbiol.">
        <title>The Global Catalogue of Microorganisms (GCM) 10K type strain sequencing project: providing services to taxonomists for standard genome sequencing and annotation.</title>
        <authorList>
            <consortium name="The Broad Institute Genomics Platform"/>
            <consortium name="The Broad Institute Genome Sequencing Center for Infectious Disease"/>
            <person name="Wu L."/>
            <person name="Ma J."/>
        </authorList>
    </citation>
    <scope>NUCLEOTIDE SEQUENCE [LARGE SCALE GENOMIC DNA]</scope>
    <source>
        <strain evidence="3">JCM 8201</strain>
    </source>
</reference>
<keyword evidence="3" id="KW-1185">Reference proteome</keyword>
<sequence length="74" mass="7776">MSCGGEDAAAQPETHAADHVRGETDTQVIRLMDIESQGPGPDSDDLSGPGLHKAQHASTLGTPPQTLRALRRFA</sequence>
<feature type="compositionally biased region" description="Basic and acidic residues" evidence="1">
    <location>
        <begin position="15"/>
        <end position="24"/>
    </location>
</feature>
<evidence type="ECO:0000313" key="3">
    <source>
        <dbReference type="Proteomes" id="UP001501842"/>
    </source>
</evidence>
<comment type="caution">
    <text evidence="2">The sequence shown here is derived from an EMBL/GenBank/DDBJ whole genome shotgun (WGS) entry which is preliminary data.</text>
</comment>
<dbReference type="EMBL" id="BAAATZ010000006">
    <property type="protein sequence ID" value="GAA2723185.1"/>
    <property type="molecule type" value="Genomic_DNA"/>
</dbReference>
<feature type="region of interest" description="Disordered" evidence="1">
    <location>
        <begin position="1"/>
        <end position="74"/>
    </location>
</feature>
<gene>
    <name evidence="2" type="ORF">GCM10010439_17860</name>
</gene>
<accession>A0ABP6GGA7</accession>
<name>A0ABP6GGA7_9ACTN</name>
<dbReference type="Proteomes" id="UP001501842">
    <property type="component" value="Unassembled WGS sequence"/>
</dbReference>
<feature type="compositionally biased region" description="Polar residues" evidence="1">
    <location>
        <begin position="56"/>
        <end position="65"/>
    </location>
</feature>
<organism evidence="2 3">
    <name type="scientific">Actinocorallia aurantiaca</name>
    <dbReference type="NCBI Taxonomy" id="46204"/>
    <lineage>
        <taxon>Bacteria</taxon>
        <taxon>Bacillati</taxon>
        <taxon>Actinomycetota</taxon>
        <taxon>Actinomycetes</taxon>
        <taxon>Streptosporangiales</taxon>
        <taxon>Thermomonosporaceae</taxon>
        <taxon>Actinocorallia</taxon>
    </lineage>
</organism>
<protein>
    <submittedName>
        <fullName evidence="2">Uncharacterized protein</fullName>
    </submittedName>
</protein>
<evidence type="ECO:0000256" key="1">
    <source>
        <dbReference type="SAM" id="MobiDB-lite"/>
    </source>
</evidence>
<evidence type="ECO:0000313" key="2">
    <source>
        <dbReference type="EMBL" id="GAA2723185.1"/>
    </source>
</evidence>